<feature type="chain" id="PRO_5012028711" evidence="1">
    <location>
        <begin position="22"/>
        <end position="128"/>
    </location>
</feature>
<dbReference type="EMBL" id="LSSM01000146">
    <property type="protein sequence ID" value="OMJ29886.1"/>
    <property type="molecule type" value="Genomic_DNA"/>
</dbReference>
<sequence>MFGGAFKFILYVATIATFAQSQCVCPPGSLSKNTYSIMMDDKQYPKNNLKTVTDRIVGVCYPANAFTYAQIYGQTKGFFQLYQDTMCIKYFSTADISKTDEGTIADWFIVNNYSYYPAKSYMLLPKKY</sequence>
<accession>A0A1R1YSX2</accession>
<feature type="signal peptide" evidence="1">
    <location>
        <begin position="1"/>
        <end position="21"/>
    </location>
</feature>
<gene>
    <name evidence="2" type="ORF">AYI69_g583</name>
</gene>
<evidence type="ECO:0000313" key="2">
    <source>
        <dbReference type="EMBL" id="OMJ29886.1"/>
    </source>
</evidence>
<evidence type="ECO:0000313" key="3">
    <source>
        <dbReference type="Proteomes" id="UP000187429"/>
    </source>
</evidence>
<name>A0A1R1YSX2_9FUNG</name>
<dbReference type="Proteomes" id="UP000187429">
    <property type="component" value="Unassembled WGS sequence"/>
</dbReference>
<organism evidence="2 3">
    <name type="scientific">Smittium culicis</name>
    <dbReference type="NCBI Taxonomy" id="133412"/>
    <lineage>
        <taxon>Eukaryota</taxon>
        <taxon>Fungi</taxon>
        <taxon>Fungi incertae sedis</taxon>
        <taxon>Zoopagomycota</taxon>
        <taxon>Kickxellomycotina</taxon>
        <taxon>Harpellomycetes</taxon>
        <taxon>Harpellales</taxon>
        <taxon>Legeriomycetaceae</taxon>
        <taxon>Smittium</taxon>
    </lineage>
</organism>
<keyword evidence="1" id="KW-0732">Signal</keyword>
<dbReference type="AlphaFoldDB" id="A0A1R1YSX2"/>
<evidence type="ECO:0000256" key="1">
    <source>
        <dbReference type="SAM" id="SignalP"/>
    </source>
</evidence>
<dbReference type="OrthoDB" id="10277587at2759"/>
<keyword evidence="3" id="KW-1185">Reference proteome</keyword>
<reference evidence="3" key="1">
    <citation type="submission" date="2017-01" db="EMBL/GenBank/DDBJ databases">
        <authorList>
            <person name="Wang Y."/>
            <person name="White M."/>
            <person name="Kvist S."/>
            <person name="Moncalvo J.-M."/>
        </authorList>
    </citation>
    <scope>NUCLEOTIDE SEQUENCE [LARGE SCALE GENOMIC DNA]</scope>
    <source>
        <strain evidence="3">ID-206-W2</strain>
    </source>
</reference>
<proteinExistence type="predicted"/>
<protein>
    <submittedName>
        <fullName evidence="2">Uncharacterized protein</fullName>
    </submittedName>
</protein>
<comment type="caution">
    <text evidence="2">The sequence shown here is derived from an EMBL/GenBank/DDBJ whole genome shotgun (WGS) entry which is preliminary data.</text>
</comment>